<dbReference type="EMBL" id="JADEWC010000009">
    <property type="protein sequence ID" value="MBE9222199.1"/>
    <property type="molecule type" value="Genomic_DNA"/>
</dbReference>
<sequence length="543" mass="60899">MTVQKKNKLGIGCLGISLLILVGGGLGYYFGRRMLLGEELTPLRGAQVIPADAVATGFISTDINDWQQLEQFDTFNAQQVIEETWQQWQDELAQGETPINYQEDIEPWLGGLMIAFLPNVEDISEPNISVVAGIKNKLKARDFLNKMKDNPEMEITEGEYQNITTYQLTTPDNPQGIWFTFFGSQLVMGNGETVIQQVIDTYRGAESVAQVKQANEATNQKLTESNPLFQVYITDYSYFIDDVLLESFELPESIEIPVIETTATTLNIQDHGLNLSTVVGLSQPLPSEINVTTTHGLVNNISDEVIFMVDGIALKNIWQQVELNRQLIPELDEAISLLESFTQNALNLNLQDDIFAWLDGEFAFGLSLNENNSFADTGFKGLFLMETGDRTLGETTLNKLEEIASFDQFLTIEKEENNGIPTTKWITPEGQLLSYGWFENNKLFLNLSQEENIDNTINNNSPLTNSQNYTQTTQTLPQNNFGYVYFDIEKTVNILNEFDPTLFENAPPESQQIINALKGIAITSSSNDPNTSQIDINISLQKK</sequence>
<keyword evidence="1" id="KW-0472">Membrane</keyword>
<keyword evidence="1" id="KW-0812">Transmembrane</keyword>
<accession>A0ABR9V5T3</accession>
<keyword evidence="1" id="KW-1133">Transmembrane helix</keyword>
<dbReference type="InterPro" id="IPR021787">
    <property type="entry name" value="DUF3352"/>
</dbReference>
<protein>
    <submittedName>
        <fullName evidence="2">DUF3352 domain-containing protein</fullName>
    </submittedName>
</protein>
<feature type="transmembrane region" description="Helical" evidence="1">
    <location>
        <begin position="9"/>
        <end position="30"/>
    </location>
</feature>
<keyword evidence="3" id="KW-1185">Reference proteome</keyword>
<dbReference type="Pfam" id="PF11832">
    <property type="entry name" value="DUF3352"/>
    <property type="match status" value="1"/>
</dbReference>
<comment type="caution">
    <text evidence="2">The sequence shown here is derived from an EMBL/GenBank/DDBJ whole genome shotgun (WGS) entry which is preliminary data.</text>
</comment>
<name>A0ABR9V5T3_9CHRO</name>
<evidence type="ECO:0000313" key="3">
    <source>
        <dbReference type="Proteomes" id="UP000654604"/>
    </source>
</evidence>
<organism evidence="2 3">
    <name type="scientific">Cyanobacterium stanieri LEGE 03274</name>
    <dbReference type="NCBI Taxonomy" id="1828756"/>
    <lineage>
        <taxon>Bacteria</taxon>
        <taxon>Bacillati</taxon>
        <taxon>Cyanobacteriota</taxon>
        <taxon>Cyanophyceae</taxon>
        <taxon>Oscillatoriophycideae</taxon>
        <taxon>Chroococcales</taxon>
        <taxon>Geminocystaceae</taxon>
        <taxon>Cyanobacterium</taxon>
    </lineage>
</organism>
<dbReference type="Proteomes" id="UP000654604">
    <property type="component" value="Unassembled WGS sequence"/>
</dbReference>
<reference evidence="2 3" key="1">
    <citation type="submission" date="2020-10" db="EMBL/GenBank/DDBJ databases">
        <authorList>
            <person name="Castelo-Branco R."/>
            <person name="Eusebio N."/>
            <person name="Adriana R."/>
            <person name="Vieira A."/>
            <person name="Brugerolle De Fraissinette N."/>
            <person name="Rezende De Castro R."/>
            <person name="Schneider M.P."/>
            <person name="Vasconcelos V."/>
            <person name="Leao P.N."/>
        </authorList>
    </citation>
    <scope>NUCLEOTIDE SEQUENCE [LARGE SCALE GENOMIC DNA]</scope>
    <source>
        <strain evidence="2 3">LEGE 03274</strain>
    </source>
</reference>
<evidence type="ECO:0000313" key="2">
    <source>
        <dbReference type="EMBL" id="MBE9222199.1"/>
    </source>
</evidence>
<proteinExistence type="predicted"/>
<gene>
    <name evidence="2" type="ORF">IQ215_05760</name>
</gene>
<evidence type="ECO:0000256" key="1">
    <source>
        <dbReference type="SAM" id="Phobius"/>
    </source>
</evidence>
<dbReference type="RefSeq" id="WP_193800361.1">
    <property type="nucleotide sequence ID" value="NZ_JADEWC010000009.1"/>
</dbReference>